<proteinExistence type="predicted"/>
<dbReference type="EMBL" id="CDOG01000001">
    <property type="protein sequence ID" value="CEN33600.1"/>
    <property type="molecule type" value="Genomic_DNA"/>
</dbReference>
<gene>
    <name evidence="1" type="ORF">CCYN74_10066</name>
</gene>
<sequence length="93" mass="10385">MKKNHTPTIKEFKNSEIIEVATDANTQISLQVCRTHTNGVFSHYSLGLVLTGLLGENTAEMATFLTLEQTKDLIKKLTALSVRIENLNKLKIN</sequence>
<accession>A0A0B7H2I6</accession>
<name>A0A0B7H2I6_9FLAO</name>
<evidence type="ECO:0000313" key="2">
    <source>
        <dbReference type="Proteomes" id="UP000038083"/>
    </source>
</evidence>
<dbReference type="Proteomes" id="UP000038083">
    <property type="component" value="Unassembled WGS sequence"/>
</dbReference>
<reference evidence="1 2" key="1">
    <citation type="submission" date="2015-01" db="EMBL/GenBank/DDBJ databases">
        <authorList>
            <person name="MANFREDI Pablo"/>
        </authorList>
    </citation>
    <scope>NUCLEOTIDE SEQUENCE [LARGE SCALE GENOMIC DNA]</scope>
    <source>
        <strain evidence="1 2">Ccy74</strain>
    </source>
</reference>
<dbReference type="RefSeq" id="WP_018279284.1">
    <property type="nucleotide sequence ID" value="NZ_CDOF01000068.1"/>
</dbReference>
<organism evidence="1 2">
    <name type="scientific">Capnocytophaga cynodegmi</name>
    <dbReference type="NCBI Taxonomy" id="28189"/>
    <lineage>
        <taxon>Bacteria</taxon>
        <taxon>Pseudomonadati</taxon>
        <taxon>Bacteroidota</taxon>
        <taxon>Flavobacteriia</taxon>
        <taxon>Flavobacteriales</taxon>
        <taxon>Flavobacteriaceae</taxon>
        <taxon>Capnocytophaga</taxon>
    </lineage>
</organism>
<protein>
    <submittedName>
        <fullName evidence="1">Uncharacterized protein</fullName>
    </submittedName>
</protein>
<evidence type="ECO:0000313" key="1">
    <source>
        <dbReference type="EMBL" id="CEN33600.1"/>
    </source>
</evidence>
<dbReference type="AlphaFoldDB" id="A0A0B7H2I6"/>